<dbReference type="Gene3D" id="3.40.630.30">
    <property type="match status" value="1"/>
</dbReference>
<evidence type="ECO:0000313" key="2">
    <source>
        <dbReference type="EMBL" id="TFD98921.1"/>
    </source>
</evidence>
<sequence length="251" mass="28367">MDIITLSHENLSTEHICCALDSKTSNTGVAAKKEWLADRISEGLQFKKLNSRGKVFIEYLPAEMGWMPIKADGYILINCHWVSGSYKGKGYGSELLKECEKEAISQEKKGVVIVTANKKKPYLSDKSFFLKHGYKVADTAPPYFELLVKQFDEKATLPQFSESVKTDLTGQLQGIDIFYTAQCPFTIPYVEMLKATILESDIPIRTHQIKTRTEAQNHICPITTYSVFVNGKFYTHEILTPKKLEALITKV</sequence>
<comment type="caution">
    <text evidence="2">The sequence shown here is derived from an EMBL/GenBank/DDBJ whole genome shotgun (WGS) entry which is preliminary data.</text>
</comment>
<evidence type="ECO:0000259" key="1">
    <source>
        <dbReference type="PROSITE" id="PS51186"/>
    </source>
</evidence>
<dbReference type="PROSITE" id="PS51186">
    <property type="entry name" value="GNAT"/>
    <property type="match status" value="1"/>
</dbReference>
<accession>A0A4Y8L9E9</accession>
<organism evidence="2 3">
    <name type="scientific">Dysgonomonas capnocytophagoides</name>
    <dbReference type="NCBI Taxonomy" id="45254"/>
    <lineage>
        <taxon>Bacteria</taxon>
        <taxon>Pseudomonadati</taxon>
        <taxon>Bacteroidota</taxon>
        <taxon>Bacteroidia</taxon>
        <taxon>Bacteroidales</taxon>
        <taxon>Dysgonomonadaceae</taxon>
        <taxon>Dysgonomonas</taxon>
    </lineage>
</organism>
<dbReference type="OrthoDB" id="3172674at2"/>
<keyword evidence="2" id="KW-0808">Transferase</keyword>
<dbReference type="CDD" id="cd04301">
    <property type="entry name" value="NAT_SF"/>
    <property type="match status" value="1"/>
</dbReference>
<dbReference type="SUPFAM" id="SSF55729">
    <property type="entry name" value="Acyl-CoA N-acyltransferases (Nat)"/>
    <property type="match status" value="1"/>
</dbReference>
<dbReference type="GO" id="GO:0016747">
    <property type="term" value="F:acyltransferase activity, transferring groups other than amino-acyl groups"/>
    <property type="evidence" value="ECO:0007669"/>
    <property type="project" value="InterPro"/>
</dbReference>
<evidence type="ECO:0000313" key="3">
    <source>
        <dbReference type="Proteomes" id="UP000297861"/>
    </source>
</evidence>
<dbReference type="STRING" id="1121485.GCA_000426485_00117"/>
<dbReference type="EMBL" id="SOML01000001">
    <property type="protein sequence ID" value="TFD98921.1"/>
    <property type="molecule type" value="Genomic_DNA"/>
</dbReference>
<dbReference type="AlphaFoldDB" id="A0A4Y8L9E9"/>
<dbReference type="InterPro" id="IPR016181">
    <property type="entry name" value="Acyl_CoA_acyltransferase"/>
</dbReference>
<reference evidence="2 3" key="1">
    <citation type="submission" date="2019-03" db="EMBL/GenBank/DDBJ databases">
        <title>San Antonio Military Medical Center submission to MRSN (WRAIR), pending publication.</title>
        <authorList>
            <person name="Blyth D.M."/>
            <person name="Mccarthy S.L."/>
            <person name="Schall S.E."/>
            <person name="Stam J.A."/>
            <person name="Ong A.C."/>
            <person name="Mcgann P.T."/>
        </authorList>
    </citation>
    <scope>NUCLEOTIDE SEQUENCE [LARGE SCALE GENOMIC DNA]</scope>
    <source>
        <strain evidence="2 3">MRSN571793</strain>
    </source>
</reference>
<dbReference type="RefSeq" id="WP_134435347.1">
    <property type="nucleotide sequence ID" value="NZ_SOML01000001.1"/>
</dbReference>
<protein>
    <submittedName>
        <fullName evidence="2">GNAT family N-acetyltransferase</fullName>
    </submittedName>
</protein>
<proteinExistence type="predicted"/>
<dbReference type="InterPro" id="IPR025685">
    <property type="entry name" value="YoaP-like_dom"/>
</dbReference>
<dbReference type="Pfam" id="PF14268">
    <property type="entry name" value="YoaP"/>
    <property type="match status" value="1"/>
</dbReference>
<gene>
    <name evidence="2" type="ORF">E2605_02215</name>
</gene>
<feature type="domain" description="N-acetyltransferase" evidence="1">
    <location>
        <begin position="4"/>
        <end position="158"/>
    </location>
</feature>
<name>A0A4Y8L9E9_9BACT</name>
<dbReference type="InterPro" id="IPR000182">
    <property type="entry name" value="GNAT_dom"/>
</dbReference>
<dbReference type="Proteomes" id="UP000297861">
    <property type="component" value="Unassembled WGS sequence"/>
</dbReference>
<keyword evidence="3" id="KW-1185">Reference proteome</keyword>
<dbReference type="Pfam" id="PF00583">
    <property type="entry name" value="Acetyltransf_1"/>
    <property type="match status" value="1"/>
</dbReference>